<accession>A0A4U0N903</accession>
<proteinExistence type="predicted"/>
<name>A0A4U0N903_9ACTN</name>
<protein>
    <submittedName>
        <fullName evidence="2">Uncharacterized protein</fullName>
    </submittedName>
</protein>
<dbReference type="EMBL" id="SUMB01000008">
    <property type="protein sequence ID" value="TJZ50103.1"/>
    <property type="molecule type" value="Genomic_DNA"/>
</dbReference>
<sequence>MASVVLSSGGSGGGNGRAGGPKYKITVPQSLVGGEYKLDQDISQQAGSQIPTDGVNSHDVHPAGGQYTGGMKSLVMLGLYGTVDDPDEGVDRMVDGLTSSPSVEVAVPEKEFTPTGGGDPLTCGVEVKNQAGQKIPLAFCVWGTSSTTVSVVETDAADLRKDPKSIDLQDFADKASKIRAEVQVPLGG</sequence>
<comment type="caution">
    <text evidence="2">The sequence shown here is derived from an EMBL/GenBank/DDBJ whole genome shotgun (WGS) entry which is preliminary data.</text>
</comment>
<feature type="compositionally biased region" description="Gly residues" evidence="1">
    <location>
        <begin position="9"/>
        <end position="19"/>
    </location>
</feature>
<reference evidence="2 3" key="1">
    <citation type="submission" date="2019-04" db="EMBL/GenBank/DDBJ databases">
        <title>Streptomyces piniterrae sp. nov., a heliquinomycin-producing actinomycete isolated from rhizosphere soil of Pinus yunnanensis.</title>
        <authorList>
            <person name="Zhuang X."/>
            <person name="Zhao J."/>
        </authorList>
    </citation>
    <scope>NUCLEOTIDE SEQUENCE [LARGE SCALE GENOMIC DNA]</scope>
    <source>
        <strain evidence="3">jys28</strain>
    </source>
</reference>
<gene>
    <name evidence="2" type="ORF">FCH28_22540</name>
</gene>
<dbReference type="RefSeq" id="WP_169314220.1">
    <property type="nucleotide sequence ID" value="NZ_SUMB01000008.1"/>
</dbReference>
<organism evidence="2 3">
    <name type="scientific">Streptomyces piniterrae</name>
    <dbReference type="NCBI Taxonomy" id="2571125"/>
    <lineage>
        <taxon>Bacteria</taxon>
        <taxon>Bacillati</taxon>
        <taxon>Actinomycetota</taxon>
        <taxon>Actinomycetes</taxon>
        <taxon>Kitasatosporales</taxon>
        <taxon>Streptomycetaceae</taxon>
        <taxon>Streptomyces</taxon>
    </lineage>
</organism>
<dbReference type="AlphaFoldDB" id="A0A4U0N903"/>
<keyword evidence="3" id="KW-1185">Reference proteome</keyword>
<dbReference type="Proteomes" id="UP000308697">
    <property type="component" value="Unassembled WGS sequence"/>
</dbReference>
<evidence type="ECO:0000313" key="2">
    <source>
        <dbReference type="EMBL" id="TJZ50103.1"/>
    </source>
</evidence>
<evidence type="ECO:0000313" key="3">
    <source>
        <dbReference type="Proteomes" id="UP000308697"/>
    </source>
</evidence>
<feature type="region of interest" description="Disordered" evidence="1">
    <location>
        <begin position="1"/>
        <end position="23"/>
    </location>
</feature>
<evidence type="ECO:0000256" key="1">
    <source>
        <dbReference type="SAM" id="MobiDB-lite"/>
    </source>
</evidence>